<dbReference type="FunFam" id="3.20.20.140:FF:000047">
    <property type="entry name" value="PHP domain-containing protein"/>
    <property type="match status" value="1"/>
</dbReference>
<dbReference type="InterPro" id="IPR004013">
    <property type="entry name" value="PHP_dom"/>
</dbReference>
<proteinExistence type="predicted"/>
<dbReference type="GO" id="GO:0042578">
    <property type="term" value="F:phosphoric ester hydrolase activity"/>
    <property type="evidence" value="ECO:0007669"/>
    <property type="project" value="TreeGrafter"/>
</dbReference>
<dbReference type="EC" id="2.7.7.7" evidence="1"/>
<dbReference type="SUPFAM" id="SSF81301">
    <property type="entry name" value="Nucleotidyltransferase"/>
    <property type="match status" value="1"/>
</dbReference>
<dbReference type="STRING" id="1802363.A2682_01935"/>
<dbReference type="GO" id="GO:0005829">
    <property type="term" value="C:cytosol"/>
    <property type="evidence" value="ECO:0007669"/>
    <property type="project" value="TreeGrafter"/>
</dbReference>
<name>A0A1G2PP14_TERXR</name>
<dbReference type="InterPro" id="IPR050243">
    <property type="entry name" value="PHP_phosphatase"/>
</dbReference>
<dbReference type="InterPro" id="IPR022311">
    <property type="entry name" value="PolX-like"/>
</dbReference>
<dbReference type="InterPro" id="IPR003141">
    <property type="entry name" value="Pol/His_phosphatase_N"/>
</dbReference>
<dbReference type="InterPro" id="IPR037160">
    <property type="entry name" value="DNA_Pol_thumb_sf"/>
</dbReference>
<gene>
    <name evidence="10" type="ORF">A2682_01935</name>
</gene>
<dbReference type="SMART" id="SM00483">
    <property type="entry name" value="POLXc"/>
    <property type="match status" value="1"/>
</dbReference>
<reference evidence="10 11" key="1">
    <citation type="journal article" date="2016" name="Nat. Commun.">
        <title>Thousands of microbial genomes shed light on interconnected biogeochemical processes in an aquifer system.</title>
        <authorList>
            <person name="Anantharaman K."/>
            <person name="Brown C.T."/>
            <person name="Hug L.A."/>
            <person name="Sharon I."/>
            <person name="Castelle C.J."/>
            <person name="Probst A.J."/>
            <person name="Thomas B.C."/>
            <person name="Singh A."/>
            <person name="Wilkins M.J."/>
            <person name="Karaoz U."/>
            <person name="Brodie E.L."/>
            <person name="Williams K.H."/>
            <person name="Hubbard S.S."/>
            <person name="Banfield J.F."/>
        </authorList>
    </citation>
    <scope>NUCLEOTIDE SEQUENCE [LARGE SCALE GENOMIC DNA]</scope>
    <source>
        <strain evidence="11">RIFCSPHIGHO2_01_FULL_58_15</strain>
    </source>
</reference>
<dbReference type="Proteomes" id="UP000178690">
    <property type="component" value="Unassembled WGS sequence"/>
</dbReference>
<dbReference type="GO" id="GO:0003677">
    <property type="term" value="F:DNA binding"/>
    <property type="evidence" value="ECO:0007669"/>
    <property type="project" value="InterPro"/>
</dbReference>
<dbReference type="AlphaFoldDB" id="A0A1G2PP14"/>
<keyword evidence="4" id="KW-0227">DNA damage</keyword>
<dbReference type="EMBL" id="MHST01000002">
    <property type="protein sequence ID" value="OHA50060.1"/>
    <property type="molecule type" value="Genomic_DNA"/>
</dbReference>
<dbReference type="Gene3D" id="3.30.460.10">
    <property type="entry name" value="Beta Polymerase, domain 2"/>
    <property type="match status" value="1"/>
</dbReference>
<dbReference type="SMART" id="SM00481">
    <property type="entry name" value="POLIIIAc"/>
    <property type="match status" value="1"/>
</dbReference>
<dbReference type="InterPro" id="IPR002008">
    <property type="entry name" value="DNA_pol_X_beta-like"/>
</dbReference>
<dbReference type="Gene3D" id="3.30.210.10">
    <property type="entry name" value="DNA polymerase, thumb domain"/>
    <property type="match status" value="1"/>
</dbReference>
<dbReference type="PRINTS" id="PR00870">
    <property type="entry name" value="DNAPOLXBETA"/>
</dbReference>
<dbReference type="InterPro" id="IPR016195">
    <property type="entry name" value="Pol/histidinol_Pase-like"/>
</dbReference>
<evidence type="ECO:0000256" key="4">
    <source>
        <dbReference type="ARBA" id="ARBA00022763"/>
    </source>
</evidence>
<keyword evidence="6" id="KW-0234">DNA repair</keyword>
<dbReference type="InterPro" id="IPR029398">
    <property type="entry name" value="PolB_thumb"/>
</dbReference>
<keyword evidence="2" id="KW-0808">Transferase</keyword>
<evidence type="ECO:0000259" key="9">
    <source>
        <dbReference type="SMART" id="SM00483"/>
    </source>
</evidence>
<dbReference type="NCBIfam" id="NF006375">
    <property type="entry name" value="PRK08609.1"/>
    <property type="match status" value="1"/>
</dbReference>
<feature type="domain" description="DNA-directed DNA polymerase X" evidence="9">
    <location>
        <begin position="5"/>
        <end position="330"/>
    </location>
</feature>
<feature type="domain" description="Polymerase/histidinol phosphatase N-terminal" evidence="8">
    <location>
        <begin position="359"/>
        <end position="438"/>
    </location>
</feature>
<dbReference type="PIRSF" id="PIRSF005047">
    <property type="entry name" value="UCP005047_YshC"/>
    <property type="match status" value="1"/>
</dbReference>
<protein>
    <recommendedName>
        <fullName evidence="1">DNA-directed DNA polymerase</fullName>
        <ecNumber evidence="1">2.7.7.7</ecNumber>
    </recommendedName>
</protein>
<sequence>MARQLSNQEIAHLFYQIAEYLQMQEVAFKPRAYERVARAVETLEEPLGVIYRHGGRKALAELPGVGASIAEKLEELVKTGRLRYYETLKRETPVDIEGLSAIEGLGPKTIKVLWQKLRIRKVEELERAARAGKLRTLPRLSAKIEEKILKSVAFQKQRGGRFLIGEALPLARRIEARLKELPQVKIAVVAGSLRRRRETIGDGDILVVSENPDLVTDFFLKMPEVVHVYGRGKTKTMVRLRNGMDFDFRIVPQESFGAALQYFTGNKDHNVALRQIAIKKGWKLNEYGLFRKRKAKSKKRKEAWTKFAGKTESEIYEALELAFIEPEMREMTGEIELARRRFGKGVALPGLVDYEDLLGDLQVQSDWTDGASSIEQLARAAQKAGLSYIAITDHTKRLAMTRGLDEKRLRRQIAEIDRVNRKIGGITILKGTECDILKDGTLDLPDRILVKLDVVGVSIHSFFTLSRAEQTARVVRAITNPHVDILFHPTGRLLGKRAAIDIDMAEIIRAARRTGTILEVNASPERLDLHDVHIRMAVEAGVKIAIDSDAHAATHFSLLEYGVAQARRGWAKKSDVVNTRPVSEMLKLLKKSS</sequence>
<keyword evidence="5" id="KW-0239">DNA-directed DNA polymerase</keyword>
<evidence type="ECO:0000256" key="1">
    <source>
        <dbReference type="ARBA" id="ARBA00012417"/>
    </source>
</evidence>
<dbReference type="GO" id="GO:0003887">
    <property type="term" value="F:DNA-directed DNA polymerase activity"/>
    <property type="evidence" value="ECO:0007669"/>
    <property type="project" value="UniProtKB-KW"/>
</dbReference>
<dbReference type="InterPro" id="IPR047967">
    <property type="entry name" value="PolX_PHP"/>
</dbReference>
<dbReference type="Pfam" id="PF14791">
    <property type="entry name" value="DNA_pol_B_thumb"/>
    <property type="match status" value="1"/>
</dbReference>
<evidence type="ECO:0000313" key="11">
    <source>
        <dbReference type="Proteomes" id="UP000178690"/>
    </source>
</evidence>
<evidence type="ECO:0000256" key="2">
    <source>
        <dbReference type="ARBA" id="ARBA00022679"/>
    </source>
</evidence>
<dbReference type="InterPro" id="IPR002054">
    <property type="entry name" value="DNA-dir_DNA_pol_X"/>
</dbReference>
<dbReference type="Gene3D" id="1.10.150.110">
    <property type="entry name" value="DNA polymerase beta, N-terminal domain-like"/>
    <property type="match status" value="1"/>
</dbReference>
<evidence type="ECO:0000259" key="8">
    <source>
        <dbReference type="SMART" id="SM00481"/>
    </source>
</evidence>
<dbReference type="PANTHER" id="PTHR36928">
    <property type="entry name" value="PHOSPHATASE YCDX-RELATED"/>
    <property type="match status" value="1"/>
</dbReference>
<dbReference type="SUPFAM" id="SSF89550">
    <property type="entry name" value="PHP domain-like"/>
    <property type="match status" value="1"/>
</dbReference>
<dbReference type="Pfam" id="PF02811">
    <property type="entry name" value="PHP"/>
    <property type="match status" value="1"/>
</dbReference>
<dbReference type="Pfam" id="PF14520">
    <property type="entry name" value="HHH_5"/>
    <property type="match status" value="1"/>
</dbReference>
<dbReference type="Pfam" id="PF14716">
    <property type="entry name" value="HHH_8"/>
    <property type="match status" value="1"/>
</dbReference>
<evidence type="ECO:0000256" key="5">
    <source>
        <dbReference type="ARBA" id="ARBA00022932"/>
    </source>
</evidence>
<dbReference type="Gene3D" id="3.20.20.140">
    <property type="entry name" value="Metal-dependent hydrolases"/>
    <property type="match status" value="1"/>
</dbReference>
<dbReference type="InterPro" id="IPR043519">
    <property type="entry name" value="NT_sf"/>
</dbReference>
<dbReference type="GO" id="GO:0006281">
    <property type="term" value="P:DNA repair"/>
    <property type="evidence" value="ECO:0007669"/>
    <property type="project" value="UniProtKB-KW"/>
</dbReference>
<keyword evidence="3" id="KW-0548">Nucleotidyltransferase</keyword>
<dbReference type="InterPro" id="IPR027421">
    <property type="entry name" value="DNA_pol_lamdba_lyase_dom_sf"/>
</dbReference>
<evidence type="ECO:0000256" key="3">
    <source>
        <dbReference type="ARBA" id="ARBA00022695"/>
    </source>
</evidence>
<evidence type="ECO:0000313" key="10">
    <source>
        <dbReference type="EMBL" id="OHA50060.1"/>
    </source>
</evidence>
<dbReference type="CDD" id="cd00141">
    <property type="entry name" value="NT_POLXc"/>
    <property type="match status" value="1"/>
</dbReference>
<dbReference type="SUPFAM" id="SSF47802">
    <property type="entry name" value="DNA polymerase beta, N-terminal domain-like"/>
    <property type="match status" value="1"/>
</dbReference>
<dbReference type="GO" id="GO:0008270">
    <property type="term" value="F:zinc ion binding"/>
    <property type="evidence" value="ECO:0007669"/>
    <property type="project" value="TreeGrafter"/>
</dbReference>
<dbReference type="Gene3D" id="1.10.150.20">
    <property type="entry name" value="5' to 3' exonuclease, C-terminal subdomain"/>
    <property type="match status" value="1"/>
</dbReference>
<evidence type="ECO:0000256" key="7">
    <source>
        <dbReference type="ARBA" id="ARBA00049244"/>
    </source>
</evidence>
<comment type="catalytic activity">
    <reaction evidence="7">
        <text>DNA(n) + a 2'-deoxyribonucleoside 5'-triphosphate = DNA(n+1) + diphosphate</text>
        <dbReference type="Rhea" id="RHEA:22508"/>
        <dbReference type="Rhea" id="RHEA-COMP:17339"/>
        <dbReference type="Rhea" id="RHEA-COMP:17340"/>
        <dbReference type="ChEBI" id="CHEBI:33019"/>
        <dbReference type="ChEBI" id="CHEBI:61560"/>
        <dbReference type="ChEBI" id="CHEBI:173112"/>
        <dbReference type="EC" id="2.7.7.7"/>
    </reaction>
</comment>
<organism evidence="10 11">
    <name type="scientific">Terrybacteria sp. (strain RIFCSPHIGHO2_01_FULL_58_15)</name>
    <dbReference type="NCBI Taxonomy" id="1802363"/>
    <lineage>
        <taxon>Bacteria</taxon>
        <taxon>Candidatus Terryibacteriota</taxon>
    </lineage>
</organism>
<dbReference type="PANTHER" id="PTHR36928:SF1">
    <property type="entry name" value="PHOSPHATASE YCDX-RELATED"/>
    <property type="match status" value="1"/>
</dbReference>
<dbReference type="CDD" id="cd07436">
    <property type="entry name" value="PHP_PolX"/>
    <property type="match status" value="1"/>
</dbReference>
<accession>A0A1G2PP14</accession>
<comment type="caution">
    <text evidence="10">The sequence shown here is derived from an EMBL/GenBank/DDBJ whole genome shotgun (WGS) entry which is preliminary data.</text>
</comment>
<dbReference type="InterPro" id="IPR010996">
    <property type="entry name" value="HHH_MUS81"/>
</dbReference>
<evidence type="ECO:0000256" key="6">
    <source>
        <dbReference type="ARBA" id="ARBA00023204"/>
    </source>
</evidence>